<gene>
    <name evidence="1" type="ORF">NC653_039282</name>
</gene>
<sequence length="38" mass="4420">MTMIIESINHSTYLPNPLTLISWGYKININQMMHSLTL</sequence>
<evidence type="ECO:0000313" key="1">
    <source>
        <dbReference type="EMBL" id="KAJ6957295.1"/>
    </source>
</evidence>
<proteinExistence type="predicted"/>
<name>A0AAD6PQC7_9ROSI</name>
<organism evidence="1 2">
    <name type="scientific">Populus alba x Populus x berolinensis</name>
    <dbReference type="NCBI Taxonomy" id="444605"/>
    <lineage>
        <taxon>Eukaryota</taxon>
        <taxon>Viridiplantae</taxon>
        <taxon>Streptophyta</taxon>
        <taxon>Embryophyta</taxon>
        <taxon>Tracheophyta</taxon>
        <taxon>Spermatophyta</taxon>
        <taxon>Magnoliopsida</taxon>
        <taxon>eudicotyledons</taxon>
        <taxon>Gunneridae</taxon>
        <taxon>Pentapetalae</taxon>
        <taxon>rosids</taxon>
        <taxon>fabids</taxon>
        <taxon>Malpighiales</taxon>
        <taxon>Salicaceae</taxon>
        <taxon>Saliceae</taxon>
        <taxon>Populus</taxon>
    </lineage>
</organism>
<keyword evidence="2" id="KW-1185">Reference proteome</keyword>
<protein>
    <submittedName>
        <fullName evidence="1">Uncharacterized protein</fullName>
    </submittedName>
</protein>
<evidence type="ECO:0000313" key="2">
    <source>
        <dbReference type="Proteomes" id="UP001164929"/>
    </source>
</evidence>
<reference evidence="1 2" key="1">
    <citation type="journal article" date="2023" name="Mol. Ecol. Resour.">
        <title>Chromosome-level genome assembly of a triploid poplar Populus alba 'Berolinensis'.</title>
        <authorList>
            <person name="Chen S."/>
            <person name="Yu Y."/>
            <person name="Wang X."/>
            <person name="Wang S."/>
            <person name="Zhang T."/>
            <person name="Zhou Y."/>
            <person name="He R."/>
            <person name="Meng N."/>
            <person name="Wang Y."/>
            <person name="Liu W."/>
            <person name="Liu Z."/>
            <person name="Liu J."/>
            <person name="Guo Q."/>
            <person name="Huang H."/>
            <person name="Sederoff R.R."/>
            <person name="Wang G."/>
            <person name="Qu G."/>
            <person name="Chen S."/>
        </authorList>
    </citation>
    <scope>NUCLEOTIDE SEQUENCE [LARGE SCALE GENOMIC DNA]</scope>
    <source>
        <strain evidence="1">SC-2020</strain>
    </source>
</reference>
<dbReference type="Proteomes" id="UP001164929">
    <property type="component" value="Chromosome 18"/>
</dbReference>
<dbReference type="EMBL" id="JAQIZT010000018">
    <property type="protein sequence ID" value="KAJ6957295.1"/>
    <property type="molecule type" value="Genomic_DNA"/>
</dbReference>
<dbReference type="AlphaFoldDB" id="A0AAD6PQC7"/>
<accession>A0AAD6PQC7</accession>
<comment type="caution">
    <text evidence="1">The sequence shown here is derived from an EMBL/GenBank/DDBJ whole genome shotgun (WGS) entry which is preliminary data.</text>
</comment>